<evidence type="ECO:0000313" key="1">
    <source>
        <dbReference type="EMBL" id="MDD2114944.1"/>
    </source>
</evidence>
<dbReference type="Gene3D" id="1.20.120.20">
    <property type="entry name" value="Apolipoprotein"/>
    <property type="match status" value="1"/>
</dbReference>
<sequence length="296" mass="32162">MFRRILDTVSQAADKVVENVSEAYEATVGTVSTATGVVVDAYGATRDTVVETADKVADVVSDAYGSTRDTVSEAADKVVYMVSDAFDATRDTVSSATDVVVDVVSDAYGSTRDVVSGSFDASRDYVSGFGTSMGAFWAARKTRESAKILDAESRGEAREKVRSLEREKRFEAALKKAGARIQDNDGYFRMLIAMQAVAQACAACDGEVSREEQEQIDELLLGMGAKWLPPQVRNALDALIAQPPTIMDAFAMAQKVGTDAQDLFQEIVRFVIYLDEQVSESEQQFLAHWVQLRASA</sequence>
<dbReference type="CDD" id="cd07177">
    <property type="entry name" value="terB_like"/>
    <property type="match status" value="1"/>
</dbReference>
<dbReference type="SUPFAM" id="SSF158682">
    <property type="entry name" value="TerB-like"/>
    <property type="match status" value="1"/>
</dbReference>
<dbReference type="Proteomes" id="UP001150728">
    <property type="component" value="Unassembled WGS sequence"/>
</dbReference>
<proteinExistence type="predicted"/>
<organism evidence="1 2">
    <name type="scientific">Pseudomonas asiatica</name>
    <dbReference type="NCBI Taxonomy" id="2219225"/>
    <lineage>
        <taxon>Bacteria</taxon>
        <taxon>Pseudomonadati</taxon>
        <taxon>Pseudomonadota</taxon>
        <taxon>Gammaproteobacteria</taxon>
        <taxon>Pseudomonadales</taxon>
        <taxon>Pseudomonadaceae</taxon>
        <taxon>Pseudomonas</taxon>
    </lineage>
</organism>
<dbReference type="EMBL" id="JANIAM010000026">
    <property type="protein sequence ID" value="MDD2114944.1"/>
    <property type="molecule type" value="Genomic_DNA"/>
</dbReference>
<accession>A0A9X4DDW8</accession>
<evidence type="ECO:0000313" key="2">
    <source>
        <dbReference type="Proteomes" id="UP001150728"/>
    </source>
</evidence>
<dbReference type="AlphaFoldDB" id="A0A9X4DDW8"/>
<dbReference type="InterPro" id="IPR029024">
    <property type="entry name" value="TerB-like"/>
</dbReference>
<comment type="caution">
    <text evidence="1">The sequence shown here is derived from an EMBL/GenBank/DDBJ whole genome shotgun (WGS) entry which is preliminary data.</text>
</comment>
<dbReference type="RefSeq" id="WP_274120858.1">
    <property type="nucleotide sequence ID" value="NZ_JANIAM010000026.1"/>
</dbReference>
<dbReference type="Gene3D" id="1.10.3680.10">
    <property type="entry name" value="TerB-like"/>
    <property type="match status" value="1"/>
</dbReference>
<reference evidence="1" key="1">
    <citation type="submission" date="2022-07" db="EMBL/GenBank/DDBJ databases">
        <title>Multi-strain Analysis of Pseudomonas putida Reveals Metabolic and Genetic Diversity.</title>
        <authorList>
            <person name="Monk J.M."/>
        </authorList>
    </citation>
    <scope>NUCLEOTIDE SEQUENCE</scope>
    <source>
        <strain evidence="1">17633</strain>
    </source>
</reference>
<name>A0A9X4DDW8_9PSED</name>
<gene>
    <name evidence="1" type="ORF">NP554_24460</name>
</gene>
<protein>
    <submittedName>
        <fullName evidence="1">Uncharacterized protein</fullName>
    </submittedName>
</protein>